<evidence type="ECO:0000313" key="1">
    <source>
        <dbReference type="EMBL" id="KAJ3024991.1"/>
    </source>
</evidence>
<sequence>MVESIIRSLPTLETLSIRISKMNDSEYDFFAAIPKEMMEGRLRRLEGRTMVRVVVLELGVRVCASHRNYVNELIGGFDGEGLK</sequence>
<name>A0AAD5WYY7_9FUNG</name>
<evidence type="ECO:0000313" key="2">
    <source>
        <dbReference type="Proteomes" id="UP001212841"/>
    </source>
</evidence>
<comment type="caution">
    <text evidence="1">The sequence shown here is derived from an EMBL/GenBank/DDBJ whole genome shotgun (WGS) entry which is preliminary data.</text>
</comment>
<accession>A0AAD5WYY7</accession>
<protein>
    <submittedName>
        <fullName evidence="1">Uncharacterized protein</fullName>
    </submittedName>
</protein>
<dbReference type="EMBL" id="JADGJD010003199">
    <property type="protein sequence ID" value="KAJ3024991.1"/>
    <property type="molecule type" value="Genomic_DNA"/>
</dbReference>
<keyword evidence="2" id="KW-1185">Reference proteome</keyword>
<reference evidence="1" key="1">
    <citation type="submission" date="2020-05" db="EMBL/GenBank/DDBJ databases">
        <title>Phylogenomic resolution of chytrid fungi.</title>
        <authorList>
            <person name="Stajich J.E."/>
            <person name="Amses K."/>
            <person name="Simmons R."/>
            <person name="Seto K."/>
            <person name="Myers J."/>
            <person name="Bonds A."/>
            <person name="Quandt C.A."/>
            <person name="Barry K."/>
            <person name="Liu P."/>
            <person name="Grigoriev I."/>
            <person name="Longcore J.E."/>
            <person name="James T.Y."/>
        </authorList>
    </citation>
    <scope>NUCLEOTIDE SEQUENCE</scope>
    <source>
        <strain evidence="1">JEL0318</strain>
    </source>
</reference>
<organism evidence="1 2">
    <name type="scientific">Rhizophlyctis rosea</name>
    <dbReference type="NCBI Taxonomy" id="64517"/>
    <lineage>
        <taxon>Eukaryota</taxon>
        <taxon>Fungi</taxon>
        <taxon>Fungi incertae sedis</taxon>
        <taxon>Chytridiomycota</taxon>
        <taxon>Chytridiomycota incertae sedis</taxon>
        <taxon>Chytridiomycetes</taxon>
        <taxon>Rhizophlyctidales</taxon>
        <taxon>Rhizophlyctidaceae</taxon>
        <taxon>Rhizophlyctis</taxon>
    </lineage>
</organism>
<gene>
    <name evidence="1" type="ORF">HK097_006773</name>
</gene>
<proteinExistence type="predicted"/>
<feature type="non-terminal residue" evidence="1">
    <location>
        <position position="83"/>
    </location>
</feature>
<dbReference type="AlphaFoldDB" id="A0AAD5WYY7"/>
<dbReference type="Proteomes" id="UP001212841">
    <property type="component" value="Unassembled WGS sequence"/>
</dbReference>